<protein>
    <recommendedName>
        <fullName evidence="6">Phosphoribosylformylglycinamidine synthase subunit PurS</fullName>
        <shortName evidence="6">FGAM synthase</shortName>
        <ecNumber evidence="6">6.3.5.3</ecNumber>
    </recommendedName>
    <alternativeName>
        <fullName evidence="6">Formylglycinamide ribonucleotide amidotransferase subunit III</fullName>
        <shortName evidence="6">FGAR amidotransferase III</shortName>
        <shortName evidence="6">FGAR-AT III</shortName>
    </alternativeName>
    <alternativeName>
        <fullName evidence="6">Phosphoribosylformylglycinamidine synthase subunit III</fullName>
    </alternativeName>
</protein>
<comment type="pathway">
    <text evidence="6">Purine metabolism; IMP biosynthesis via de novo pathway; 5-amino-1-(5-phospho-D-ribosyl)imidazole from N(2)-formyl-N(1)-(5-phospho-D-ribosyl)glycinamide: step 1/2.</text>
</comment>
<dbReference type="Proteomes" id="UP000004431">
    <property type="component" value="Unassembled WGS sequence"/>
</dbReference>
<dbReference type="InterPro" id="IPR036604">
    <property type="entry name" value="PurS-like_sf"/>
</dbReference>
<evidence type="ECO:0000256" key="5">
    <source>
        <dbReference type="ARBA" id="ARBA00022840"/>
    </source>
</evidence>
<comment type="caution">
    <text evidence="7">The sequence shown here is derived from an EMBL/GenBank/DDBJ whole genome shotgun (WGS) entry which is preliminary data.</text>
</comment>
<dbReference type="Pfam" id="PF02700">
    <property type="entry name" value="PurS"/>
    <property type="match status" value="1"/>
</dbReference>
<comment type="similarity">
    <text evidence="6">Belongs to the PurS family.</text>
</comment>
<keyword evidence="3 6" id="KW-0547">Nucleotide-binding</keyword>
<keyword evidence="1 6" id="KW-0963">Cytoplasm</keyword>
<dbReference type="EC" id="6.3.5.3" evidence="6"/>
<dbReference type="HAMAP" id="MF_01926">
    <property type="entry name" value="PurS"/>
    <property type="match status" value="1"/>
</dbReference>
<dbReference type="Gene3D" id="3.30.1280.10">
    <property type="entry name" value="Phosphoribosylformylglycinamidine synthase subunit PurS"/>
    <property type="match status" value="1"/>
</dbReference>
<comment type="function">
    <text evidence="6">Part of the phosphoribosylformylglycinamidine synthase complex involved in the purines biosynthetic pathway. Catalyzes the ATP-dependent conversion of formylglycinamide ribonucleotide (FGAR) and glutamine to yield formylglycinamidine ribonucleotide (FGAM) and glutamate. The FGAM synthase complex is composed of three subunits. PurQ produces an ammonia molecule by converting glutamine to glutamate. PurL transfers the ammonia molecule to FGAR to form FGAM in an ATP-dependent manner. PurS interacts with PurQ and PurL and is thought to assist in the transfer of the ammonia molecule from PurQ to PurL.</text>
</comment>
<dbReference type="SUPFAM" id="SSF82697">
    <property type="entry name" value="PurS-like"/>
    <property type="match status" value="1"/>
</dbReference>
<gene>
    <name evidence="6 7" type="primary">purS</name>
    <name evidence="7" type="ORF">HMPREF9248_1223</name>
</gene>
<comment type="subcellular location">
    <subcellularLocation>
        <location evidence="6">Cytoplasm</location>
    </subcellularLocation>
</comment>
<sequence length="118" mass="12928">MYTVEIYVSYKESILDPQGQAIKKAVHQMNYRSVESVRQGKYFEMTLDDSEENPVRVVEEISDKLLANVNTEQFVYTIWHVDARTGEAVLVANTKPAHTAASADAAAPAAPAADAAQA</sequence>
<comment type="subunit">
    <text evidence="6">Part of the FGAM synthase complex composed of 1 PurL, 1 PurQ and 2 PurS subunits.</text>
</comment>
<comment type="catalytic activity">
    <reaction evidence="6">
        <text>N(2)-formyl-N(1)-(5-phospho-beta-D-ribosyl)glycinamide + L-glutamine + ATP + H2O = 2-formamido-N(1)-(5-O-phospho-beta-D-ribosyl)acetamidine + L-glutamate + ADP + phosphate + H(+)</text>
        <dbReference type="Rhea" id="RHEA:17129"/>
        <dbReference type="ChEBI" id="CHEBI:15377"/>
        <dbReference type="ChEBI" id="CHEBI:15378"/>
        <dbReference type="ChEBI" id="CHEBI:29985"/>
        <dbReference type="ChEBI" id="CHEBI:30616"/>
        <dbReference type="ChEBI" id="CHEBI:43474"/>
        <dbReference type="ChEBI" id="CHEBI:58359"/>
        <dbReference type="ChEBI" id="CHEBI:147286"/>
        <dbReference type="ChEBI" id="CHEBI:147287"/>
        <dbReference type="ChEBI" id="CHEBI:456216"/>
        <dbReference type="EC" id="6.3.5.3"/>
    </reaction>
</comment>
<evidence type="ECO:0000313" key="8">
    <source>
        <dbReference type="Proteomes" id="UP000004431"/>
    </source>
</evidence>
<reference evidence="7 8" key="1">
    <citation type="submission" date="2010-08" db="EMBL/GenBank/DDBJ databases">
        <authorList>
            <person name="Durkin A.S."/>
            <person name="Madupu R."/>
            <person name="Torralba M."/>
            <person name="Gillis M."/>
            <person name="Methe B."/>
            <person name="Sutton G."/>
            <person name="Nelson K.E."/>
        </authorList>
    </citation>
    <scope>NUCLEOTIDE SEQUENCE [LARGE SCALE GENOMIC DNA]</scope>
    <source>
        <strain evidence="7 8">PB189-T1-4</strain>
    </source>
</reference>
<dbReference type="PANTHER" id="PTHR34696">
    <property type="entry name" value="PHOSPHORIBOSYLFORMYLGLYCINAMIDINE SYNTHASE SUBUNIT PURS"/>
    <property type="match status" value="1"/>
</dbReference>
<dbReference type="EMBL" id="AEDQ01000010">
    <property type="protein sequence ID" value="EFL44536.1"/>
    <property type="molecule type" value="Genomic_DNA"/>
</dbReference>
<name>A0ABP2J342_9ACTN</name>
<evidence type="ECO:0000256" key="4">
    <source>
        <dbReference type="ARBA" id="ARBA00022755"/>
    </source>
</evidence>
<accession>A0ABP2J342</accession>
<organism evidence="7 8">
    <name type="scientific">Fannyhessea vaginae PB189-T1-4</name>
    <dbReference type="NCBI Taxonomy" id="866774"/>
    <lineage>
        <taxon>Bacteria</taxon>
        <taxon>Bacillati</taxon>
        <taxon>Actinomycetota</taxon>
        <taxon>Coriobacteriia</taxon>
        <taxon>Coriobacteriales</taxon>
        <taxon>Atopobiaceae</taxon>
        <taxon>Fannyhessea</taxon>
    </lineage>
</organism>
<dbReference type="RefSeq" id="WP_006303642.1">
    <property type="nucleotide sequence ID" value="NZ_AEDQ01000010.1"/>
</dbReference>
<dbReference type="InterPro" id="IPR003850">
    <property type="entry name" value="PurS"/>
</dbReference>
<evidence type="ECO:0000256" key="3">
    <source>
        <dbReference type="ARBA" id="ARBA00022741"/>
    </source>
</evidence>
<dbReference type="PANTHER" id="PTHR34696:SF1">
    <property type="entry name" value="PHOSPHORIBOSYLFORMYLGLYCINAMIDINE SYNTHASE SUBUNIT PURS"/>
    <property type="match status" value="1"/>
</dbReference>
<evidence type="ECO:0000256" key="2">
    <source>
        <dbReference type="ARBA" id="ARBA00022598"/>
    </source>
</evidence>
<keyword evidence="4 6" id="KW-0658">Purine biosynthesis</keyword>
<dbReference type="NCBIfam" id="TIGR00302">
    <property type="entry name" value="phosphoribosylformylglycinamidine synthase subunit PurS"/>
    <property type="match status" value="1"/>
</dbReference>
<keyword evidence="8" id="KW-1185">Reference proteome</keyword>
<keyword evidence="2 6" id="KW-0436">Ligase</keyword>
<evidence type="ECO:0000313" key="7">
    <source>
        <dbReference type="EMBL" id="EFL44536.1"/>
    </source>
</evidence>
<evidence type="ECO:0000256" key="1">
    <source>
        <dbReference type="ARBA" id="ARBA00022490"/>
    </source>
</evidence>
<evidence type="ECO:0000256" key="6">
    <source>
        <dbReference type="HAMAP-Rule" id="MF_01926"/>
    </source>
</evidence>
<dbReference type="NCBIfam" id="NF004630">
    <property type="entry name" value="PRK05974.1"/>
    <property type="match status" value="1"/>
</dbReference>
<keyword evidence="5 6" id="KW-0067">ATP-binding</keyword>
<proteinExistence type="inferred from homology"/>